<comment type="caution">
    <text evidence="1">The sequence shown here is derived from an EMBL/GenBank/DDBJ whole genome shotgun (WGS) entry which is preliminary data.</text>
</comment>
<gene>
    <name evidence="1" type="ORF">LQ50_17160</name>
</gene>
<dbReference type="AlphaFoldDB" id="A0A0B0ICW3"/>
<organism evidence="1 2">
    <name type="scientific">Halalkalibacter okhensis</name>
    <dbReference type="NCBI Taxonomy" id="333138"/>
    <lineage>
        <taxon>Bacteria</taxon>
        <taxon>Bacillati</taxon>
        <taxon>Bacillota</taxon>
        <taxon>Bacilli</taxon>
        <taxon>Bacillales</taxon>
        <taxon>Bacillaceae</taxon>
        <taxon>Halalkalibacter</taxon>
    </lineage>
</organism>
<sequence>MIFYLKGGVEENHHIHLASKQVFRLQMSEFGSNNGWFGQQIELIGQNSRVGPKVVPNLMGNWQYFWDKEPVPAVPCYGRV</sequence>
<dbReference type="EMBL" id="JRJU01000023">
    <property type="protein sequence ID" value="KHF39155.1"/>
    <property type="molecule type" value="Genomic_DNA"/>
</dbReference>
<dbReference type="RefSeq" id="WP_034631245.1">
    <property type="nucleotide sequence ID" value="NZ_JRJU01000023.1"/>
</dbReference>
<reference evidence="1 2" key="1">
    <citation type="submission" date="2014-09" db="EMBL/GenBank/DDBJ databases">
        <title>Genome sequencing and annotation of Bacillus Okhensis strain Kh10-101T.</title>
        <authorList>
            <person name="Prakash J.S."/>
        </authorList>
    </citation>
    <scope>NUCLEOTIDE SEQUENCE [LARGE SCALE GENOMIC DNA]</scope>
    <source>
        <strain evidence="2">Kh10-101T</strain>
    </source>
</reference>
<keyword evidence="2" id="KW-1185">Reference proteome</keyword>
<proteinExistence type="predicted"/>
<dbReference type="STRING" id="333138.LQ50_17160"/>
<protein>
    <submittedName>
        <fullName evidence="1">Uncharacterized protein</fullName>
    </submittedName>
</protein>
<evidence type="ECO:0000313" key="2">
    <source>
        <dbReference type="Proteomes" id="UP000030832"/>
    </source>
</evidence>
<accession>A0A0B0ICW3</accession>
<evidence type="ECO:0000313" key="1">
    <source>
        <dbReference type="EMBL" id="KHF39155.1"/>
    </source>
</evidence>
<name>A0A0B0ICW3_9BACI</name>
<dbReference type="Proteomes" id="UP000030832">
    <property type="component" value="Unassembled WGS sequence"/>
</dbReference>